<dbReference type="EC" id="2.3.1.9" evidence="2"/>
<dbReference type="InterPro" id="IPR020615">
    <property type="entry name" value="Thiolase_acyl_enz_int_AS"/>
</dbReference>
<protein>
    <recommendedName>
        <fullName evidence="2">acetyl-CoA C-acetyltransferase</fullName>
        <ecNumber evidence="2">2.3.1.9</ecNumber>
    </recommendedName>
    <alternativeName>
        <fullName evidence="5">Acetoacetyl-CoA thiolase</fullName>
    </alternativeName>
</protein>
<dbReference type="EMBL" id="UPPP01000087">
    <property type="protein sequence ID" value="VBB08329.1"/>
    <property type="molecule type" value="Genomic_DNA"/>
</dbReference>
<dbReference type="PROSITE" id="PS00098">
    <property type="entry name" value="THIOLASE_1"/>
    <property type="match status" value="1"/>
</dbReference>
<dbReference type="InterPro" id="IPR020610">
    <property type="entry name" value="Thiolase_AS"/>
</dbReference>
<dbReference type="InterPro" id="IPR002155">
    <property type="entry name" value="Thiolase"/>
</dbReference>
<keyword evidence="4 7" id="KW-0012">Acyltransferase</keyword>
<evidence type="ECO:0000259" key="9">
    <source>
        <dbReference type="Pfam" id="PF02803"/>
    </source>
</evidence>
<dbReference type="NCBIfam" id="TIGR01930">
    <property type="entry name" value="AcCoA-C-Actrans"/>
    <property type="match status" value="1"/>
</dbReference>
<sequence>MKEVVIASAVRTAIGTFNGALASLDAVELGSAVIDEALKRADVKKTIVNEVIMGNVLQAGLGQNPARQASVKAGVPVEVPAYTINKVCGSGVKAVTLAAQAILTGDADIIVAGGMESMTNAPYVLDKARWGYRMGDARIVDSMIKDGLWCAFNDYHMGITAENVAEKFGITREMQDQLAFESQQKALKAIETGAFKKEILPLTIKTKKKEYVFEVDEGPRADSSLEKLAKLKPVFKNDGTITAGNASGINDGAAALVIMAADKAKELGIMPLARIRAYASGGVDPSIMGIGPVPATRRALEKAGLTIGDMDLIEANEAFASQFLAVGKELGFNKKRVNIHGGAVALGHPIGASGARILVTLLHALKQRSLKRGLATLCIGGGQGIAIIVERM</sequence>
<keyword evidence="3 7" id="KW-0808">Transferase</keyword>
<feature type="active site" description="Proton acceptor" evidence="6">
    <location>
        <position position="378"/>
    </location>
</feature>
<evidence type="ECO:0000256" key="3">
    <source>
        <dbReference type="ARBA" id="ARBA00022679"/>
    </source>
</evidence>
<dbReference type="Pfam" id="PF00108">
    <property type="entry name" value="Thiolase_N"/>
    <property type="match status" value="1"/>
</dbReference>
<gene>
    <name evidence="10" type="ORF">LUCI_3600</name>
    <name evidence="11" type="ORF">LUCI_3673</name>
</gene>
<evidence type="ECO:0000256" key="1">
    <source>
        <dbReference type="ARBA" id="ARBA00010982"/>
    </source>
</evidence>
<dbReference type="CDD" id="cd00751">
    <property type="entry name" value="thiolase"/>
    <property type="match status" value="1"/>
</dbReference>
<dbReference type="PANTHER" id="PTHR18919:SF107">
    <property type="entry name" value="ACETYL-COA ACETYLTRANSFERASE, CYTOSOLIC"/>
    <property type="match status" value="1"/>
</dbReference>
<feature type="domain" description="Thiolase C-terminal" evidence="9">
    <location>
        <begin position="271"/>
        <end position="391"/>
    </location>
</feature>
<comment type="similarity">
    <text evidence="1 7">Belongs to the thiolase-like superfamily. Thiolase family.</text>
</comment>
<dbReference type="PANTHER" id="PTHR18919">
    <property type="entry name" value="ACETYL-COA C-ACYLTRANSFERASE"/>
    <property type="match status" value="1"/>
</dbReference>
<dbReference type="InterPro" id="IPR020617">
    <property type="entry name" value="Thiolase_C"/>
</dbReference>
<dbReference type="OrthoDB" id="9764892at2"/>
<dbReference type="EMBL" id="UPPP01000089">
    <property type="protein sequence ID" value="VBB08401.1"/>
    <property type="molecule type" value="Genomic_DNA"/>
</dbReference>
<dbReference type="Gene3D" id="3.40.47.10">
    <property type="match status" value="2"/>
</dbReference>
<evidence type="ECO:0000256" key="6">
    <source>
        <dbReference type="PIRSR" id="PIRSR000429-1"/>
    </source>
</evidence>
<dbReference type="RefSeq" id="WP_122629232.1">
    <property type="nucleotide sequence ID" value="NZ_UPPP01000087.1"/>
</dbReference>
<evidence type="ECO:0000313" key="10">
    <source>
        <dbReference type="EMBL" id="VBB08329.1"/>
    </source>
</evidence>
<proteinExistence type="inferred from homology"/>
<dbReference type="AlphaFoldDB" id="A0A498RAU1"/>
<feature type="domain" description="Thiolase N-terminal" evidence="8">
    <location>
        <begin position="4"/>
        <end position="261"/>
    </location>
</feature>
<evidence type="ECO:0000259" key="8">
    <source>
        <dbReference type="Pfam" id="PF00108"/>
    </source>
</evidence>
<accession>A0A498RAU1</accession>
<organism evidence="10 12">
    <name type="scientific">Lucifera butyrica</name>
    <dbReference type="NCBI Taxonomy" id="1351585"/>
    <lineage>
        <taxon>Bacteria</taxon>
        <taxon>Bacillati</taxon>
        <taxon>Bacillota</taxon>
        <taxon>Negativicutes</taxon>
        <taxon>Veillonellales</taxon>
        <taxon>Veillonellaceae</taxon>
        <taxon>Lucifera</taxon>
    </lineage>
</organism>
<dbReference type="InterPro" id="IPR016039">
    <property type="entry name" value="Thiolase-like"/>
</dbReference>
<evidence type="ECO:0000256" key="5">
    <source>
        <dbReference type="ARBA" id="ARBA00030755"/>
    </source>
</evidence>
<dbReference type="PIRSF" id="PIRSF000429">
    <property type="entry name" value="Ac-CoA_Ac_transf"/>
    <property type="match status" value="1"/>
</dbReference>
<evidence type="ECO:0000256" key="2">
    <source>
        <dbReference type="ARBA" id="ARBA00012705"/>
    </source>
</evidence>
<dbReference type="GO" id="GO:0003985">
    <property type="term" value="F:acetyl-CoA C-acetyltransferase activity"/>
    <property type="evidence" value="ECO:0007669"/>
    <property type="project" value="UniProtKB-EC"/>
</dbReference>
<dbReference type="Pfam" id="PF02803">
    <property type="entry name" value="Thiolase_C"/>
    <property type="match status" value="1"/>
</dbReference>
<dbReference type="InterPro" id="IPR020613">
    <property type="entry name" value="Thiolase_CS"/>
</dbReference>
<dbReference type="PROSITE" id="PS00099">
    <property type="entry name" value="THIOLASE_3"/>
    <property type="match status" value="1"/>
</dbReference>
<reference evidence="10 12" key="1">
    <citation type="submission" date="2018-06" db="EMBL/GenBank/DDBJ databases">
        <authorList>
            <person name="Strepis N."/>
        </authorList>
    </citation>
    <scope>NUCLEOTIDE SEQUENCE [LARGE SCALE GENOMIC DNA]</scope>
    <source>
        <strain evidence="10">LUCI</strain>
    </source>
</reference>
<evidence type="ECO:0000256" key="7">
    <source>
        <dbReference type="RuleBase" id="RU003557"/>
    </source>
</evidence>
<dbReference type="SUPFAM" id="SSF53901">
    <property type="entry name" value="Thiolase-like"/>
    <property type="match status" value="2"/>
</dbReference>
<dbReference type="FunFam" id="3.40.47.10:FF:000010">
    <property type="entry name" value="Acetyl-CoA acetyltransferase (Thiolase)"/>
    <property type="match status" value="1"/>
</dbReference>
<dbReference type="InterPro" id="IPR020616">
    <property type="entry name" value="Thiolase_N"/>
</dbReference>
<name>A0A498RAU1_9FIRM</name>
<feature type="active site" description="Proton acceptor" evidence="6">
    <location>
        <position position="348"/>
    </location>
</feature>
<dbReference type="Proteomes" id="UP000277811">
    <property type="component" value="Unassembled WGS sequence"/>
</dbReference>
<evidence type="ECO:0000313" key="12">
    <source>
        <dbReference type="Proteomes" id="UP000277811"/>
    </source>
</evidence>
<evidence type="ECO:0000313" key="11">
    <source>
        <dbReference type="EMBL" id="VBB08401.1"/>
    </source>
</evidence>
<keyword evidence="12" id="KW-1185">Reference proteome</keyword>
<dbReference type="PROSITE" id="PS00737">
    <property type="entry name" value="THIOLASE_2"/>
    <property type="match status" value="1"/>
</dbReference>
<feature type="active site" description="Acyl-thioester intermediate" evidence="6">
    <location>
        <position position="88"/>
    </location>
</feature>
<evidence type="ECO:0000256" key="4">
    <source>
        <dbReference type="ARBA" id="ARBA00023315"/>
    </source>
</evidence>